<protein>
    <submittedName>
        <fullName evidence="2">Uncharacterized protein</fullName>
    </submittedName>
</protein>
<comment type="caution">
    <text evidence="2">The sequence shown here is derived from an EMBL/GenBank/DDBJ whole genome shotgun (WGS) entry which is preliminary data.</text>
</comment>
<accession>A0AAN7B0R1</accession>
<sequence>MASPVYLPEQLGVESAGSTETFAIPTMGVAPDDAVDNGDENNDDGSLFGGSDDGIDYEQLFGQEEAVIEPAATDHGNHQNIGTLTLPSEPISPYAQLLASLGDPAAIFNNHHAVHTTNGHGDAPNQRKRKISNPSTLRVKKDKRSRQSASEPPSLETTLEHAIHVAVDLMMNEAKSTTTAFGQALQNPIQNPQMIHRYSQQLLNTGRKTLAANADIVGHEKVYTWASLQSLQVILKQCTTVGQMMGEPLLVGPLQNPGNEVARTLAESAMKERHNQAMKGLEPWLTQINKQPFALQPPSTGHASFVAAVPPAAQSPIPPPATVPATAPVIIG</sequence>
<keyword evidence="3" id="KW-1185">Reference proteome</keyword>
<gene>
    <name evidence="2" type="ORF">QBC40DRAFT_248745</name>
</gene>
<dbReference type="EMBL" id="MU863875">
    <property type="protein sequence ID" value="KAK4205582.1"/>
    <property type="molecule type" value="Genomic_DNA"/>
</dbReference>
<reference evidence="2" key="2">
    <citation type="submission" date="2023-05" db="EMBL/GenBank/DDBJ databases">
        <authorList>
            <consortium name="Lawrence Berkeley National Laboratory"/>
            <person name="Steindorff A."/>
            <person name="Hensen N."/>
            <person name="Bonometti L."/>
            <person name="Westerberg I."/>
            <person name="Brannstrom I.O."/>
            <person name="Guillou S."/>
            <person name="Cros-Aarteil S."/>
            <person name="Calhoun S."/>
            <person name="Haridas S."/>
            <person name="Kuo A."/>
            <person name="Mondo S."/>
            <person name="Pangilinan J."/>
            <person name="Riley R."/>
            <person name="Labutti K."/>
            <person name="Andreopoulos B."/>
            <person name="Lipzen A."/>
            <person name="Chen C."/>
            <person name="Yanf M."/>
            <person name="Daum C."/>
            <person name="Ng V."/>
            <person name="Clum A."/>
            <person name="Ohm R."/>
            <person name="Martin F."/>
            <person name="Silar P."/>
            <person name="Natvig D."/>
            <person name="Lalanne C."/>
            <person name="Gautier V."/>
            <person name="Ament-Velasquez S.L."/>
            <person name="Kruys A."/>
            <person name="Hutchinson M.I."/>
            <person name="Powell A.J."/>
            <person name="Barry K."/>
            <person name="Miller A.N."/>
            <person name="Grigoriev I.V."/>
            <person name="Debuchy R."/>
            <person name="Gladieux P."/>
            <person name="Thoren M.H."/>
            <person name="Johannesson H."/>
        </authorList>
    </citation>
    <scope>NUCLEOTIDE SEQUENCE</scope>
    <source>
        <strain evidence="2">CBS 315.58</strain>
    </source>
</reference>
<feature type="compositionally biased region" description="Polar residues" evidence="1">
    <location>
        <begin position="147"/>
        <end position="156"/>
    </location>
</feature>
<organism evidence="2 3">
    <name type="scientific">Triangularia verruculosa</name>
    <dbReference type="NCBI Taxonomy" id="2587418"/>
    <lineage>
        <taxon>Eukaryota</taxon>
        <taxon>Fungi</taxon>
        <taxon>Dikarya</taxon>
        <taxon>Ascomycota</taxon>
        <taxon>Pezizomycotina</taxon>
        <taxon>Sordariomycetes</taxon>
        <taxon>Sordariomycetidae</taxon>
        <taxon>Sordariales</taxon>
        <taxon>Podosporaceae</taxon>
        <taxon>Triangularia</taxon>
    </lineage>
</organism>
<evidence type="ECO:0000256" key="1">
    <source>
        <dbReference type="SAM" id="MobiDB-lite"/>
    </source>
</evidence>
<feature type="region of interest" description="Disordered" evidence="1">
    <location>
        <begin position="25"/>
        <end position="53"/>
    </location>
</feature>
<reference evidence="2" key="1">
    <citation type="journal article" date="2023" name="Mol. Phylogenet. Evol.">
        <title>Genome-scale phylogeny and comparative genomics of the fungal order Sordariales.</title>
        <authorList>
            <person name="Hensen N."/>
            <person name="Bonometti L."/>
            <person name="Westerberg I."/>
            <person name="Brannstrom I.O."/>
            <person name="Guillou S."/>
            <person name="Cros-Aarteil S."/>
            <person name="Calhoun S."/>
            <person name="Haridas S."/>
            <person name="Kuo A."/>
            <person name="Mondo S."/>
            <person name="Pangilinan J."/>
            <person name="Riley R."/>
            <person name="LaButti K."/>
            <person name="Andreopoulos B."/>
            <person name="Lipzen A."/>
            <person name="Chen C."/>
            <person name="Yan M."/>
            <person name="Daum C."/>
            <person name="Ng V."/>
            <person name="Clum A."/>
            <person name="Steindorff A."/>
            <person name="Ohm R.A."/>
            <person name="Martin F."/>
            <person name="Silar P."/>
            <person name="Natvig D.O."/>
            <person name="Lalanne C."/>
            <person name="Gautier V."/>
            <person name="Ament-Velasquez S.L."/>
            <person name="Kruys A."/>
            <person name="Hutchinson M.I."/>
            <person name="Powell A.J."/>
            <person name="Barry K."/>
            <person name="Miller A.N."/>
            <person name="Grigoriev I.V."/>
            <person name="Debuchy R."/>
            <person name="Gladieux P."/>
            <person name="Hiltunen Thoren M."/>
            <person name="Johannesson H."/>
        </authorList>
    </citation>
    <scope>NUCLEOTIDE SEQUENCE</scope>
    <source>
        <strain evidence="2">CBS 315.58</strain>
    </source>
</reference>
<dbReference type="Proteomes" id="UP001303160">
    <property type="component" value="Unassembled WGS sequence"/>
</dbReference>
<name>A0AAN7B0R1_9PEZI</name>
<evidence type="ECO:0000313" key="2">
    <source>
        <dbReference type="EMBL" id="KAK4205582.1"/>
    </source>
</evidence>
<feature type="compositionally biased region" description="Acidic residues" evidence="1">
    <location>
        <begin position="33"/>
        <end position="43"/>
    </location>
</feature>
<feature type="region of interest" description="Disordered" evidence="1">
    <location>
        <begin position="114"/>
        <end position="156"/>
    </location>
</feature>
<evidence type="ECO:0000313" key="3">
    <source>
        <dbReference type="Proteomes" id="UP001303160"/>
    </source>
</evidence>
<dbReference type="AlphaFoldDB" id="A0AAN7B0R1"/>
<proteinExistence type="predicted"/>